<name>A0AAE3HNE6_9GAMM</name>
<reference evidence="2" key="1">
    <citation type="submission" date="2022-08" db="EMBL/GenBank/DDBJ databases">
        <title>Genomic Encyclopedia of Type Strains, Phase III (KMG-III): the genomes of soil and plant-associated and newly described type strains.</title>
        <authorList>
            <person name="Whitman W."/>
        </authorList>
    </citation>
    <scope>NUCLEOTIDE SEQUENCE</scope>
    <source>
        <strain evidence="2">HMT 1</strain>
    </source>
</reference>
<sequence>MYESFYKLKRNPFLLTADPGFFFNSRTHKRALSYLLYGLQQEEGFIVITGDVGAGKTTLVSYLLKKIENQNYTIANIVNSKLQAEDLLRLTSAEFGLRYKDINKAYLLKNMYQYFKSCAHAGKRILLIVDEAQNLPWDSLEELRMLSNLQWQGKPLVQCFLLGQKQFKRILQAADLEQLRQRIIATHHLEPLDLQETKEYIIHRLKLSGWQNDPIIDNDVIEGIHQFTGGIPRKINLLCGRVLLYGHVEELHRIDNQSFEAILDDVKNEFWNENSDGSSENQITAEFSYDAE</sequence>
<dbReference type="NCBIfam" id="TIGR03015">
    <property type="entry name" value="pepcterm_ATPase"/>
    <property type="match status" value="1"/>
</dbReference>
<dbReference type="SUPFAM" id="SSF52540">
    <property type="entry name" value="P-loop containing nucleoside triphosphate hydrolases"/>
    <property type="match status" value="1"/>
</dbReference>
<dbReference type="GO" id="GO:0016887">
    <property type="term" value="F:ATP hydrolysis activity"/>
    <property type="evidence" value="ECO:0007669"/>
    <property type="project" value="InterPro"/>
</dbReference>
<dbReference type="Pfam" id="PF13401">
    <property type="entry name" value="AAA_22"/>
    <property type="match status" value="1"/>
</dbReference>
<dbReference type="Proteomes" id="UP001204445">
    <property type="component" value="Unassembled WGS sequence"/>
</dbReference>
<keyword evidence="3" id="KW-1185">Reference proteome</keyword>
<dbReference type="PANTHER" id="PTHR35894:SF1">
    <property type="entry name" value="PHOSPHORIBULOKINASE _ URIDINE KINASE FAMILY"/>
    <property type="match status" value="1"/>
</dbReference>
<dbReference type="InterPro" id="IPR052026">
    <property type="entry name" value="ExeA_AAA_ATPase_DNA-bind"/>
</dbReference>
<dbReference type="AlphaFoldDB" id="A0AAE3HNE6"/>
<dbReference type="InterPro" id="IPR017466">
    <property type="entry name" value="XrtA-assoc_ATPase-like"/>
</dbReference>
<gene>
    <name evidence="2" type="ORF">J2T55_002370</name>
</gene>
<dbReference type="PANTHER" id="PTHR35894">
    <property type="entry name" value="GENERAL SECRETION PATHWAY PROTEIN A-RELATED"/>
    <property type="match status" value="1"/>
</dbReference>
<dbReference type="Gene3D" id="3.40.50.300">
    <property type="entry name" value="P-loop containing nucleotide triphosphate hydrolases"/>
    <property type="match status" value="1"/>
</dbReference>
<evidence type="ECO:0000313" key="3">
    <source>
        <dbReference type="Proteomes" id="UP001204445"/>
    </source>
</evidence>
<protein>
    <submittedName>
        <fullName evidence="2">Secretion ATPase (PEP-CTERM system associated)</fullName>
    </submittedName>
</protein>
<evidence type="ECO:0000313" key="2">
    <source>
        <dbReference type="EMBL" id="MCS3904334.1"/>
    </source>
</evidence>
<dbReference type="InterPro" id="IPR049945">
    <property type="entry name" value="AAA_22"/>
</dbReference>
<comment type="caution">
    <text evidence="2">The sequence shown here is derived from an EMBL/GenBank/DDBJ whole genome shotgun (WGS) entry which is preliminary data.</text>
</comment>
<evidence type="ECO:0000259" key="1">
    <source>
        <dbReference type="Pfam" id="PF13401"/>
    </source>
</evidence>
<accession>A0AAE3HNE6</accession>
<dbReference type="EMBL" id="JANUCT010000020">
    <property type="protein sequence ID" value="MCS3904334.1"/>
    <property type="molecule type" value="Genomic_DNA"/>
</dbReference>
<feature type="domain" description="ORC1/DEAH AAA+ ATPase" evidence="1">
    <location>
        <begin position="41"/>
        <end position="171"/>
    </location>
</feature>
<dbReference type="RefSeq" id="WP_259057099.1">
    <property type="nucleotide sequence ID" value="NZ_JANUCT010000020.1"/>
</dbReference>
<dbReference type="InterPro" id="IPR027417">
    <property type="entry name" value="P-loop_NTPase"/>
</dbReference>
<organism evidence="2 3">
    <name type="scientific">Methylohalomonas lacus</name>
    <dbReference type="NCBI Taxonomy" id="398773"/>
    <lineage>
        <taxon>Bacteria</taxon>
        <taxon>Pseudomonadati</taxon>
        <taxon>Pseudomonadota</taxon>
        <taxon>Gammaproteobacteria</taxon>
        <taxon>Methylohalomonadales</taxon>
        <taxon>Methylohalomonadaceae</taxon>
        <taxon>Methylohalomonas</taxon>
    </lineage>
</organism>
<proteinExistence type="predicted"/>